<dbReference type="InterPro" id="IPR000182">
    <property type="entry name" value="GNAT_dom"/>
</dbReference>
<dbReference type="EMBL" id="BSDX01000001">
    <property type="protein sequence ID" value="GLI54053.1"/>
    <property type="molecule type" value="Genomic_DNA"/>
</dbReference>
<dbReference type="PANTHER" id="PTHR41368:SF1">
    <property type="entry name" value="PROTEIN YGHO"/>
    <property type="match status" value="1"/>
</dbReference>
<dbReference type="AlphaFoldDB" id="A0A9W6GEX7"/>
<evidence type="ECO:0000259" key="1">
    <source>
        <dbReference type="PROSITE" id="PS51186"/>
    </source>
</evidence>
<evidence type="ECO:0000313" key="3">
    <source>
        <dbReference type="Proteomes" id="UP001144297"/>
    </source>
</evidence>
<sequence>MLEIKEVTNKKYLKEFVSLPLKLYKKDSFYASPLIKDMMEHLTDKNPFFKRAKAKFFIAYKDGKPAGRVAATVNYAHLEFHNDSVGFFGLFECINDKEVANALFDKARKFLLKNNLKIMRGPMNLSTNEECGFLYEGFDTPSMIMIPYNPPYYNELSEAYGMKKVKDLFCFIVDVPEKLPVKIDRVAQFAEKQGIKTRTVKLKNLKEELYAFMEVYNEAWRENWGFIPITKEEIDYMAEKLKPVAIPELVIVAEKDAEPVGFFGAIPDFNEVLRRLKGRLTPLSIIKALYYRKKIQSIRLLLFGVKSNFRHKGVESIMIREAFRGAVRHGFKKCEFSWILEDNYDTINLTQIVGAKKYKTLRIYERRID</sequence>
<dbReference type="PROSITE" id="PS51186">
    <property type="entry name" value="GNAT"/>
    <property type="match status" value="1"/>
</dbReference>
<accession>A0A9W6GEX7</accession>
<evidence type="ECO:0000313" key="2">
    <source>
        <dbReference type="EMBL" id="GLI54053.1"/>
    </source>
</evidence>
<dbReference type="PANTHER" id="PTHR41368">
    <property type="entry name" value="PROTEIN YGHO"/>
    <property type="match status" value="1"/>
</dbReference>
<dbReference type="InterPro" id="IPR016181">
    <property type="entry name" value="Acyl_CoA_acyltransferase"/>
</dbReference>
<dbReference type="Gene3D" id="3.40.630.30">
    <property type="match status" value="1"/>
</dbReference>
<protein>
    <recommendedName>
        <fullName evidence="1">N-acetyltransferase domain-containing protein</fullName>
    </recommendedName>
</protein>
<dbReference type="InterPro" id="IPR039968">
    <property type="entry name" value="BcerS-like"/>
</dbReference>
<feature type="domain" description="N-acetyltransferase" evidence="1">
    <location>
        <begin position="200"/>
        <end position="369"/>
    </location>
</feature>
<gene>
    <name evidence="2" type="ORF">TISLANDTSLP1_17460</name>
</gene>
<comment type="caution">
    <text evidence="2">The sequence shown here is derived from an EMBL/GenBank/DDBJ whole genome shotgun (WGS) entry which is preliminary data.</text>
</comment>
<name>A0A9W6GEX7_9BACT</name>
<organism evidence="2 3">
    <name type="scientific">Thermodesulfovibrio yellowstonii</name>
    <dbReference type="NCBI Taxonomy" id="28262"/>
    <lineage>
        <taxon>Bacteria</taxon>
        <taxon>Pseudomonadati</taxon>
        <taxon>Nitrospirota</taxon>
        <taxon>Thermodesulfovibrionia</taxon>
        <taxon>Thermodesulfovibrionales</taxon>
        <taxon>Thermodesulfovibrionaceae</taxon>
        <taxon>Thermodesulfovibrio</taxon>
    </lineage>
</organism>
<dbReference type="GO" id="GO:0016747">
    <property type="term" value="F:acyltransferase activity, transferring groups other than amino-acyl groups"/>
    <property type="evidence" value="ECO:0007669"/>
    <property type="project" value="InterPro"/>
</dbReference>
<proteinExistence type="predicted"/>
<dbReference type="SUPFAM" id="SSF55729">
    <property type="entry name" value="Acyl-CoA N-acyltransferases (Nat)"/>
    <property type="match status" value="1"/>
</dbReference>
<dbReference type="FunFam" id="3.40.630.30:FF:000304">
    <property type="entry name" value="YghO protein"/>
    <property type="match status" value="1"/>
</dbReference>
<reference evidence="2" key="1">
    <citation type="submission" date="2022-12" db="EMBL/GenBank/DDBJ databases">
        <title>Reference genome sequencing for broad-spectrum identification of bacterial and archaeal isolates by mass spectrometry.</title>
        <authorList>
            <person name="Sekiguchi Y."/>
            <person name="Tourlousse D.M."/>
        </authorList>
    </citation>
    <scope>NUCLEOTIDE SEQUENCE</scope>
    <source>
        <strain evidence="2">TSL-P1</strain>
    </source>
</reference>
<keyword evidence="3" id="KW-1185">Reference proteome</keyword>
<dbReference type="Proteomes" id="UP001144297">
    <property type="component" value="Unassembled WGS sequence"/>
</dbReference>